<dbReference type="Pfam" id="PF19932">
    <property type="entry name" value="DUF6395"/>
    <property type="match status" value="1"/>
</dbReference>
<dbReference type="OrthoDB" id="9776919at2"/>
<name>A0A1S2LDF0_9BACI</name>
<dbReference type="InterPro" id="IPR045654">
    <property type="entry name" value="DUF6395"/>
</dbReference>
<sequence length="152" mass="18118">MPFNLPVVGLTEVCTLKIVLNSNYNHIAHHCHYGKVNKPYMNCYKCFRKSLLEKVIKGNPLEYSYLDRLFKIKDVQNVMKTPYMAFGNVLSYITTNYNGNHIQMKLLKQKTRGDILNCDWMHKWYPHAEEFIIPKYQMDIIEKNSKICWYDE</sequence>
<gene>
    <name evidence="1" type="ORF">BKP37_17805</name>
</gene>
<organism evidence="1 2">
    <name type="scientific">Anaerobacillus alkalilacustris</name>
    <dbReference type="NCBI Taxonomy" id="393763"/>
    <lineage>
        <taxon>Bacteria</taxon>
        <taxon>Bacillati</taxon>
        <taxon>Bacillota</taxon>
        <taxon>Bacilli</taxon>
        <taxon>Bacillales</taxon>
        <taxon>Bacillaceae</taxon>
        <taxon>Anaerobacillus</taxon>
    </lineage>
</organism>
<dbReference type="Proteomes" id="UP000179524">
    <property type="component" value="Unassembled WGS sequence"/>
</dbReference>
<evidence type="ECO:0000313" key="2">
    <source>
        <dbReference type="Proteomes" id="UP000179524"/>
    </source>
</evidence>
<proteinExistence type="predicted"/>
<keyword evidence="2" id="KW-1185">Reference proteome</keyword>
<comment type="caution">
    <text evidence="1">The sequence shown here is derived from an EMBL/GenBank/DDBJ whole genome shotgun (WGS) entry which is preliminary data.</text>
</comment>
<dbReference type="AlphaFoldDB" id="A0A1S2LDF0"/>
<dbReference type="RefSeq" id="WP_071310969.1">
    <property type="nucleotide sequence ID" value="NZ_MLQR01000050.1"/>
</dbReference>
<protein>
    <submittedName>
        <fullName evidence="1">Uncharacterized protein</fullName>
    </submittedName>
</protein>
<accession>A0A1S2LDF0</accession>
<evidence type="ECO:0000313" key="1">
    <source>
        <dbReference type="EMBL" id="OIJ10396.1"/>
    </source>
</evidence>
<reference evidence="1 2" key="1">
    <citation type="submission" date="2016-10" db="EMBL/GenBank/DDBJ databases">
        <title>Draft genome sequences of four alkaliphilic bacteria belonging to the Anaerobacillus genus.</title>
        <authorList>
            <person name="Bassil N.M."/>
            <person name="Lloyd J.R."/>
        </authorList>
    </citation>
    <scope>NUCLEOTIDE SEQUENCE [LARGE SCALE GENOMIC DNA]</scope>
    <source>
        <strain evidence="1 2">DSM 18345</strain>
    </source>
</reference>
<dbReference type="EMBL" id="MLQR01000050">
    <property type="protein sequence ID" value="OIJ10396.1"/>
    <property type="molecule type" value="Genomic_DNA"/>
</dbReference>